<comment type="cofactor">
    <cofactor evidence="1">
        <name>FAD</name>
        <dbReference type="ChEBI" id="CHEBI:57692"/>
    </cofactor>
</comment>
<accession>A0A9Q8INT7</accession>
<proteinExistence type="inferred from homology"/>
<dbReference type="PANTHER" id="PTHR13847">
    <property type="entry name" value="SARCOSINE DEHYDROGENASE-RELATED"/>
    <property type="match status" value="1"/>
</dbReference>
<gene>
    <name evidence="6" type="ORF">DY130_02285</name>
</gene>
<keyword evidence="3" id="KW-0285">Flavoprotein</keyword>
<dbReference type="Proteomes" id="UP000784700">
    <property type="component" value="Unassembled WGS sequence"/>
</dbReference>
<evidence type="ECO:0000313" key="6">
    <source>
        <dbReference type="EMBL" id="TPR45040.1"/>
    </source>
</evidence>
<evidence type="ECO:0000259" key="5">
    <source>
        <dbReference type="Pfam" id="PF01266"/>
    </source>
</evidence>
<dbReference type="Gene3D" id="3.50.50.60">
    <property type="entry name" value="FAD/NAD(P)-binding domain"/>
    <property type="match status" value="1"/>
</dbReference>
<dbReference type="InterPro" id="IPR006076">
    <property type="entry name" value="FAD-dep_OxRdtase"/>
</dbReference>
<dbReference type="RefSeq" id="WP_140923990.1">
    <property type="nucleotide sequence ID" value="NZ_QUBF01000002.1"/>
</dbReference>
<protein>
    <submittedName>
        <fullName evidence="6">FAD-binding oxidoreductase</fullName>
    </submittedName>
</protein>
<feature type="domain" description="FAD dependent oxidoreductase" evidence="5">
    <location>
        <begin position="5"/>
        <end position="348"/>
    </location>
</feature>
<evidence type="ECO:0000256" key="3">
    <source>
        <dbReference type="ARBA" id="ARBA00022630"/>
    </source>
</evidence>
<dbReference type="SUPFAM" id="SSF51905">
    <property type="entry name" value="FAD/NAD(P)-binding domain"/>
    <property type="match status" value="1"/>
</dbReference>
<dbReference type="GO" id="GO:0005737">
    <property type="term" value="C:cytoplasm"/>
    <property type="evidence" value="ECO:0007669"/>
    <property type="project" value="TreeGrafter"/>
</dbReference>
<dbReference type="AlphaFoldDB" id="A0A9Q8INT7"/>
<dbReference type="SUPFAM" id="SSF54373">
    <property type="entry name" value="FAD-linked reductases, C-terminal domain"/>
    <property type="match status" value="1"/>
</dbReference>
<reference evidence="6" key="1">
    <citation type="submission" date="2018-08" db="EMBL/GenBank/DDBJ databases">
        <title>Comparative genomics of wild bee and flower associated Lactobacillus reveals potential adaptation to the bee host.</title>
        <authorList>
            <person name="Vuong H.Q."/>
            <person name="Mcfrederick Q.S."/>
        </authorList>
    </citation>
    <scope>NUCLEOTIDE SEQUENCE</scope>
    <source>
        <strain evidence="6">HV_63</strain>
    </source>
</reference>
<organism evidence="6 7">
    <name type="scientific">Apilactobacillus micheneri</name>
    <dbReference type="NCBI Taxonomy" id="1899430"/>
    <lineage>
        <taxon>Bacteria</taxon>
        <taxon>Bacillati</taxon>
        <taxon>Bacillota</taxon>
        <taxon>Bacilli</taxon>
        <taxon>Lactobacillales</taxon>
        <taxon>Lactobacillaceae</taxon>
        <taxon>Apilactobacillus</taxon>
    </lineage>
</organism>
<sequence>MKKNIAIIGGGIVGSTTAYYLSKLDHKHEFNVIMYDDGKGQATKAAAGIISPWLSKRRNKKWYNLARDGATLLSDIAKETNMSKDIYDQCGTIITRDDQDKLNDLYQKALVRTKETKTIGNVYKLNANEVKSKIPLLTKSLPGVLVTGGARIDGGRFAKHLKNIAQSNNLKIVNKKVAINDEGKIQLEQDSIEYDYIIIATGAWMKKTLSNLPLEVDVRAQKGQLIELSTNSIHSNANMPVLMPEGERDFIPFSNGKLIVGATHENDKGFDLQPTSEVIDDLLASANRLVDGLNQENLVKIKVGTRAYTSDFAPFFGNIPQYENILVGGGLGSSGLTTGPLIGKLLAHSIVDKNNIDLDQYRKPIENYIKKNN</sequence>
<evidence type="ECO:0000313" key="7">
    <source>
        <dbReference type="Proteomes" id="UP000784700"/>
    </source>
</evidence>
<dbReference type="GeneID" id="58108006"/>
<dbReference type="PANTHER" id="PTHR13847:SF286">
    <property type="entry name" value="D-AMINO ACID DEHYDROGENASE"/>
    <property type="match status" value="1"/>
</dbReference>
<keyword evidence="4" id="KW-0560">Oxidoreductase</keyword>
<comment type="similarity">
    <text evidence="2">Belongs to the DadA oxidoreductase family.</text>
</comment>
<name>A0A9Q8INT7_9LACO</name>
<dbReference type="EMBL" id="QUBG01000002">
    <property type="protein sequence ID" value="TPR45040.1"/>
    <property type="molecule type" value="Genomic_DNA"/>
</dbReference>
<dbReference type="InterPro" id="IPR036188">
    <property type="entry name" value="FAD/NAD-bd_sf"/>
</dbReference>
<evidence type="ECO:0000256" key="4">
    <source>
        <dbReference type="ARBA" id="ARBA00023002"/>
    </source>
</evidence>
<evidence type="ECO:0000256" key="2">
    <source>
        <dbReference type="ARBA" id="ARBA00009410"/>
    </source>
</evidence>
<dbReference type="GO" id="GO:0016491">
    <property type="term" value="F:oxidoreductase activity"/>
    <property type="evidence" value="ECO:0007669"/>
    <property type="project" value="UniProtKB-KW"/>
</dbReference>
<dbReference type="Gene3D" id="3.30.9.10">
    <property type="entry name" value="D-Amino Acid Oxidase, subunit A, domain 2"/>
    <property type="match status" value="1"/>
</dbReference>
<comment type="caution">
    <text evidence="6">The sequence shown here is derived from an EMBL/GenBank/DDBJ whole genome shotgun (WGS) entry which is preliminary data.</text>
</comment>
<dbReference type="Pfam" id="PF01266">
    <property type="entry name" value="DAO"/>
    <property type="match status" value="1"/>
</dbReference>
<evidence type="ECO:0000256" key="1">
    <source>
        <dbReference type="ARBA" id="ARBA00001974"/>
    </source>
</evidence>